<keyword evidence="3" id="KW-1185">Reference proteome</keyword>
<dbReference type="Pfam" id="PF05685">
    <property type="entry name" value="Uma2"/>
    <property type="match status" value="1"/>
</dbReference>
<sequence>MIESTPQSDFFDAALLPLGDTGLPRPSCEIAALWPNQGEWSEAQYLSVALDTNHLVELVDGHIEVLPMPKRVHQLIVQWMFQPLDRHVRTHALGVVVVAAFSVRLRNRTFREPDIVFMLEENRGRISEDYFEGADLAIEVVSPDPKSRNRDYVEKLSDYARAGVSEYWIVDPEEQKITVLTLAEGAEAYAELGVFTSGQSAGSKLLDGFSVQVQDVFTAAQP</sequence>
<accession>A0A518DJM2</accession>
<dbReference type="AlphaFoldDB" id="A0A518DJM2"/>
<dbReference type="KEGG" id="pnd:Pla175_51040"/>
<dbReference type="InterPro" id="IPR011335">
    <property type="entry name" value="Restrct_endonuc-II-like"/>
</dbReference>
<dbReference type="OrthoDB" id="280487at2"/>
<name>A0A518DJM2_9BACT</name>
<dbReference type="InterPro" id="IPR008538">
    <property type="entry name" value="Uma2"/>
</dbReference>
<dbReference type="PANTHER" id="PTHR34107">
    <property type="entry name" value="SLL0198 PROTEIN-RELATED"/>
    <property type="match status" value="1"/>
</dbReference>
<evidence type="ECO:0000313" key="3">
    <source>
        <dbReference type="Proteomes" id="UP000317429"/>
    </source>
</evidence>
<dbReference type="Proteomes" id="UP000317429">
    <property type="component" value="Chromosome"/>
</dbReference>
<dbReference type="EMBL" id="CP036291">
    <property type="protein sequence ID" value="QDU91674.1"/>
    <property type="molecule type" value="Genomic_DNA"/>
</dbReference>
<protein>
    <recommendedName>
        <fullName evidence="1">Putative restriction endonuclease domain-containing protein</fullName>
    </recommendedName>
</protein>
<proteinExistence type="predicted"/>
<dbReference type="CDD" id="cd06260">
    <property type="entry name" value="DUF820-like"/>
    <property type="match status" value="1"/>
</dbReference>
<evidence type="ECO:0000313" key="2">
    <source>
        <dbReference type="EMBL" id="QDU91674.1"/>
    </source>
</evidence>
<dbReference type="SUPFAM" id="SSF52980">
    <property type="entry name" value="Restriction endonuclease-like"/>
    <property type="match status" value="1"/>
</dbReference>
<dbReference type="InterPro" id="IPR012296">
    <property type="entry name" value="Nuclease_put_TT1808"/>
</dbReference>
<feature type="domain" description="Putative restriction endonuclease" evidence="1">
    <location>
        <begin position="44"/>
        <end position="213"/>
    </location>
</feature>
<evidence type="ECO:0000259" key="1">
    <source>
        <dbReference type="Pfam" id="PF05685"/>
    </source>
</evidence>
<reference evidence="2 3" key="1">
    <citation type="submission" date="2019-02" db="EMBL/GenBank/DDBJ databases">
        <title>Deep-cultivation of Planctomycetes and their phenomic and genomic characterization uncovers novel biology.</title>
        <authorList>
            <person name="Wiegand S."/>
            <person name="Jogler M."/>
            <person name="Boedeker C."/>
            <person name="Pinto D."/>
            <person name="Vollmers J."/>
            <person name="Rivas-Marin E."/>
            <person name="Kohn T."/>
            <person name="Peeters S.H."/>
            <person name="Heuer A."/>
            <person name="Rast P."/>
            <person name="Oberbeckmann S."/>
            <person name="Bunk B."/>
            <person name="Jeske O."/>
            <person name="Meyerdierks A."/>
            <person name="Storesund J.E."/>
            <person name="Kallscheuer N."/>
            <person name="Luecker S."/>
            <person name="Lage O.M."/>
            <person name="Pohl T."/>
            <person name="Merkel B.J."/>
            <person name="Hornburger P."/>
            <person name="Mueller R.-W."/>
            <person name="Bruemmer F."/>
            <person name="Labrenz M."/>
            <person name="Spormann A.M."/>
            <person name="Op den Camp H."/>
            <person name="Overmann J."/>
            <person name="Amann R."/>
            <person name="Jetten M.S.M."/>
            <person name="Mascher T."/>
            <person name="Medema M.H."/>
            <person name="Devos D.P."/>
            <person name="Kaster A.-K."/>
            <person name="Ovreas L."/>
            <person name="Rohde M."/>
            <person name="Galperin M.Y."/>
            <person name="Jogler C."/>
        </authorList>
    </citation>
    <scope>NUCLEOTIDE SEQUENCE [LARGE SCALE GENOMIC DNA]</scope>
    <source>
        <strain evidence="2 3">Pla175</strain>
    </source>
</reference>
<dbReference type="RefSeq" id="WP_145291834.1">
    <property type="nucleotide sequence ID" value="NZ_CP036291.1"/>
</dbReference>
<organism evidence="2 3">
    <name type="scientific">Pirellulimonas nuda</name>
    <dbReference type="NCBI Taxonomy" id="2528009"/>
    <lineage>
        <taxon>Bacteria</taxon>
        <taxon>Pseudomonadati</taxon>
        <taxon>Planctomycetota</taxon>
        <taxon>Planctomycetia</taxon>
        <taxon>Pirellulales</taxon>
        <taxon>Lacipirellulaceae</taxon>
        <taxon>Pirellulimonas</taxon>
    </lineage>
</organism>
<dbReference type="PANTHER" id="PTHR34107:SF4">
    <property type="entry name" value="SLL1222 PROTEIN"/>
    <property type="match status" value="1"/>
</dbReference>
<dbReference type="Gene3D" id="3.90.1570.10">
    <property type="entry name" value="tt1808, chain A"/>
    <property type="match status" value="1"/>
</dbReference>
<gene>
    <name evidence="2" type="ORF">Pla175_51040</name>
</gene>